<feature type="transmembrane region" description="Helical" evidence="1">
    <location>
        <begin position="109"/>
        <end position="128"/>
    </location>
</feature>
<name>A0ABU0R5N5_9MICO</name>
<dbReference type="RefSeq" id="WP_307039802.1">
    <property type="nucleotide sequence ID" value="NZ_JAUSYY010000001.1"/>
</dbReference>
<feature type="transmembrane region" description="Helical" evidence="1">
    <location>
        <begin position="200"/>
        <end position="219"/>
    </location>
</feature>
<accession>A0ABU0R5N5</accession>
<evidence type="ECO:0008006" key="4">
    <source>
        <dbReference type="Google" id="ProtNLM"/>
    </source>
</evidence>
<dbReference type="EMBL" id="JAUSYY010000001">
    <property type="protein sequence ID" value="MDQ0893404.1"/>
    <property type="molecule type" value="Genomic_DNA"/>
</dbReference>
<keyword evidence="3" id="KW-1185">Reference proteome</keyword>
<feature type="transmembrane region" description="Helical" evidence="1">
    <location>
        <begin position="75"/>
        <end position="97"/>
    </location>
</feature>
<feature type="transmembrane region" description="Helical" evidence="1">
    <location>
        <begin position="42"/>
        <end position="63"/>
    </location>
</feature>
<organism evidence="2 3">
    <name type="scientific">Agromyces ramosus</name>
    <dbReference type="NCBI Taxonomy" id="33879"/>
    <lineage>
        <taxon>Bacteria</taxon>
        <taxon>Bacillati</taxon>
        <taxon>Actinomycetota</taxon>
        <taxon>Actinomycetes</taxon>
        <taxon>Micrococcales</taxon>
        <taxon>Microbacteriaceae</taxon>
        <taxon>Agromyces</taxon>
    </lineage>
</organism>
<protein>
    <recommendedName>
        <fullName evidence="4">Sap-like sulfolipid-1-addressing protein</fullName>
    </recommendedName>
</protein>
<feature type="transmembrane region" description="Helical" evidence="1">
    <location>
        <begin position="156"/>
        <end position="179"/>
    </location>
</feature>
<evidence type="ECO:0000313" key="3">
    <source>
        <dbReference type="Proteomes" id="UP001239083"/>
    </source>
</evidence>
<keyword evidence="1" id="KW-1133">Transmembrane helix</keyword>
<dbReference type="Proteomes" id="UP001239083">
    <property type="component" value="Unassembled WGS sequence"/>
</dbReference>
<reference evidence="2 3" key="1">
    <citation type="submission" date="2023-07" db="EMBL/GenBank/DDBJ databases">
        <title>Comparative genomics of wheat-associated soil bacteria to identify genetic determinants of phenazine resistance.</title>
        <authorList>
            <person name="Mouncey N."/>
        </authorList>
    </citation>
    <scope>NUCLEOTIDE SEQUENCE [LARGE SCALE GENOMIC DNA]</scope>
    <source>
        <strain evidence="2 3">V3I3</strain>
    </source>
</reference>
<keyword evidence="1" id="KW-0472">Membrane</keyword>
<dbReference type="Pfam" id="PF11139">
    <property type="entry name" value="SfLAP"/>
    <property type="match status" value="1"/>
</dbReference>
<keyword evidence="1" id="KW-0812">Transmembrane</keyword>
<sequence>MLSAIGQLLPLALAVAISSVPIMATILILLSPRRRQSAVPFLIGWVLGILVVVSLSALFAQVVPTARSPRRAETTIGTIEILIGVALVVIAVIAWRRARRNPTDAMPKWLNAVGTFGPWAAFGVAFALNVRPKGLLLAVAAGLVIRAEDLSLTESAVAILIYTVIGCSTVAIPIIVTLANPERMEPRLLSAKEWIGRNSGVVTALILILIGAVIIGTGVGRL</sequence>
<comment type="caution">
    <text evidence="2">The sequence shown here is derived from an EMBL/GenBank/DDBJ whole genome shotgun (WGS) entry which is preliminary data.</text>
</comment>
<evidence type="ECO:0000256" key="1">
    <source>
        <dbReference type="SAM" id="Phobius"/>
    </source>
</evidence>
<dbReference type="InterPro" id="IPR021315">
    <property type="entry name" value="Gap/Sap"/>
</dbReference>
<gene>
    <name evidence="2" type="ORF">QFZ26_000959</name>
</gene>
<evidence type="ECO:0000313" key="2">
    <source>
        <dbReference type="EMBL" id="MDQ0893404.1"/>
    </source>
</evidence>
<proteinExistence type="predicted"/>
<feature type="transmembrane region" description="Helical" evidence="1">
    <location>
        <begin position="12"/>
        <end position="30"/>
    </location>
</feature>